<keyword evidence="1" id="KW-0539">Nucleus</keyword>
<name>A0AAX6MK39_9PEZI</name>
<feature type="region of interest" description="Disordered" evidence="2">
    <location>
        <begin position="57"/>
        <end position="113"/>
    </location>
</feature>
<reference evidence="4 5" key="1">
    <citation type="journal article" date="2024" name="Front Chem Biol">
        <title>Unveiling the potential of Daldinia eschscholtzii MFLUCC 19-0629 through bioactivity and bioinformatics studies for enhanced sustainable agriculture production.</title>
        <authorList>
            <person name="Brooks S."/>
            <person name="Weaver J.A."/>
            <person name="Klomchit A."/>
            <person name="Alharthi S.A."/>
            <person name="Onlamun T."/>
            <person name="Nurani R."/>
            <person name="Vong T.K."/>
            <person name="Alberti F."/>
            <person name="Greco C."/>
        </authorList>
    </citation>
    <scope>NUCLEOTIDE SEQUENCE [LARGE SCALE GENOMIC DNA]</scope>
    <source>
        <strain evidence="4">MFLUCC 19-0629</strain>
    </source>
</reference>
<gene>
    <name evidence="4" type="ORF">Daesc_005286</name>
</gene>
<dbReference type="InterPro" id="IPR036864">
    <property type="entry name" value="Zn2-C6_fun-type_DNA-bd_sf"/>
</dbReference>
<dbReference type="Proteomes" id="UP001369815">
    <property type="component" value="Unassembled WGS sequence"/>
</dbReference>
<feature type="domain" description="Zn(2)-C6 fungal-type" evidence="3">
    <location>
        <begin position="18"/>
        <end position="42"/>
    </location>
</feature>
<protein>
    <recommendedName>
        <fullName evidence="3">Zn(2)-C6 fungal-type domain-containing protein</fullName>
    </recommendedName>
</protein>
<organism evidence="4 5">
    <name type="scientific">Daldinia eschscholtzii</name>
    <dbReference type="NCBI Taxonomy" id="292717"/>
    <lineage>
        <taxon>Eukaryota</taxon>
        <taxon>Fungi</taxon>
        <taxon>Dikarya</taxon>
        <taxon>Ascomycota</taxon>
        <taxon>Pezizomycotina</taxon>
        <taxon>Sordariomycetes</taxon>
        <taxon>Xylariomycetidae</taxon>
        <taxon>Xylariales</taxon>
        <taxon>Hypoxylaceae</taxon>
        <taxon>Daldinia</taxon>
    </lineage>
</organism>
<dbReference type="SUPFAM" id="SSF57701">
    <property type="entry name" value="Zn2/Cys6 DNA-binding domain"/>
    <property type="match status" value="1"/>
</dbReference>
<evidence type="ECO:0000256" key="2">
    <source>
        <dbReference type="SAM" id="MobiDB-lite"/>
    </source>
</evidence>
<proteinExistence type="predicted"/>
<dbReference type="AlphaFoldDB" id="A0AAX6MK39"/>
<evidence type="ECO:0000256" key="1">
    <source>
        <dbReference type="ARBA" id="ARBA00023242"/>
    </source>
</evidence>
<dbReference type="InterPro" id="IPR053175">
    <property type="entry name" value="DHMBA_Reg_Transcription_Factor"/>
</dbReference>
<dbReference type="CDD" id="cd00067">
    <property type="entry name" value="GAL4"/>
    <property type="match status" value="1"/>
</dbReference>
<keyword evidence="5" id="KW-1185">Reference proteome</keyword>
<dbReference type="InterPro" id="IPR001138">
    <property type="entry name" value="Zn2Cys6_DnaBD"/>
</dbReference>
<evidence type="ECO:0000259" key="3">
    <source>
        <dbReference type="Pfam" id="PF00172"/>
    </source>
</evidence>
<feature type="region of interest" description="Disordered" evidence="2">
    <location>
        <begin position="510"/>
        <end position="533"/>
    </location>
</feature>
<evidence type="ECO:0000313" key="5">
    <source>
        <dbReference type="Proteomes" id="UP001369815"/>
    </source>
</evidence>
<sequence>MHPPSLSCYVLQLRQDDCDKKRPECSQCIRVGKKCPGYRDQLSLMFRDESSKVIQKAHAQWGSSGSPTEPSGSFASTSASAWKDESSSSSSGSPPESSSVSPPDLAPAKIPKKVDLNMDQQGLQFYINRYLMNHPDSPRTSEQVAEYFSRADVAQNVMIAVGLAGLSNLLGNKNMNLVARSKYVASLKQTGQLIASNDPAGLVARLRSVVTLALFEVVQGKGSRVAVGLASTHVNGAVAVLRSAVPLPQVPHGGVNGFIPYQATSTPLPPGFFETLKFCKQLMQGVPEGCSIDLAVAMARLLQVLASLEHTVYVDGRPAVDDLIQQFIQLDDTLEYLERRLGEVFPFTENRGEYPPAAVFRGKWHKYNTIWAARIWNHYRWARILTNQQLVKFISAYPISSSRILPAPQRVKCYATIERLAEDMLISVTSHWHHPMLDPEVTREFEADGYGNSGAVGVPSLLWHLKIAGCAPNVPLEFWEWAYNVMQVVWGQTGMLHAKSLSEIMEEHRSKLDKDATEPKVKFEEEDGQKRIY</sequence>
<dbReference type="PANTHER" id="PTHR38791:SF5">
    <property type="entry name" value="TRANSCRIPTION FACTOR DBAG-RELATED"/>
    <property type="match status" value="1"/>
</dbReference>
<dbReference type="GO" id="GO:0008270">
    <property type="term" value="F:zinc ion binding"/>
    <property type="evidence" value="ECO:0007669"/>
    <property type="project" value="InterPro"/>
</dbReference>
<dbReference type="PANTHER" id="PTHR38791">
    <property type="entry name" value="ZN(II)2CYS6 TRANSCRIPTION FACTOR (EUROFUNG)-RELATED-RELATED"/>
    <property type="match status" value="1"/>
</dbReference>
<comment type="caution">
    <text evidence="4">The sequence shown here is derived from an EMBL/GenBank/DDBJ whole genome shotgun (WGS) entry which is preliminary data.</text>
</comment>
<dbReference type="Pfam" id="PF00172">
    <property type="entry name" value="Zn_clus"/>
    <property type="match status" value="1"/>
</dbReference>
<feature type="compositionally biased region" description="Low complexity" evidence="2">
    <location>
        <begin position="62"/>
        <end position="103"/>
    </location>
</feature>
<evidence type="ECO:0000313" key="4">
    <source>
        <dbReference type="EMBL" id="KAK6952989.1"/>
    </source>
</evidence>
<dbReference type="GO" id="GO:0000981">
    <property type="term" value="F:DNA-binding transcription factor activity, RNA polymerase II-specific"/>
    <property type="evidence" value="ECO:0007669"/>
    <property type="project" value="InterPro"/>
</dbReference>
<dbReference type="EMBL" id="JBANMG010000005">
    <property type="protein sequence ID" value="KAK6952989.1"/>
    <property type="molecule type" value="Genomic_DNA"/>
</dbReference>
<accession>A0AAX6MK39</accession>